<dbReference type="PANTHER" id="PTHR46558">
    <property type="entry name" value="TRACRIPTIONAL REGULATORY PROTEIN-RELATED-RELATED"/>
    <property type="match status" value="1"/>
</dbReference>
<dbReference type="InterPro" id="IPR010982">
    <property type="entry name" value="Lambda_DNA-bd_dom_sf"/>
</dbReference>
<feature type="domain" description="HTH cro/C1-type" evidence="3">
    <location>
        <begin position="7"/>
        <end position="61"/>
    </location>
</feature>
<dbReference type="Gene3D" id="1.10.260.40">
    <property type="entry name" value="lambda repressor-like DNA-binding domains"/>
    <property type="match status" value="1"/>
</dbReference>
<organism evidence="4 5">
    <name type="scientific">Ruminococcus turbiniformis</name>
    <dbReference type="NCBI Taxonomy" id="2881258"/>
    <lineage>
        <taxon>Bacteria</taxon>
        <taxon>Bacillati</taxon>
        <taxon>Bacillota</taxon>
        <taxon>Clostridia</taxon>
        <taxon>Eubacteriales</taxon>
        <taxon>Oscillospiraceae</taxon>
        <taxon>Ruminococcus</taxon>
    </lineage>
</organism>
<dbReference type="SMART" id="SM00530">
    <property type="entry name" value="HTH_XRE"/>
    <property type="match status" value="1"/>
</dbReference>
<evidence type="ECO:0000256" key="1">
    <source>
        <dbReference type="ARBA" id="ARBA00023125"/>
    </source>
</evidence>
<sequence length="168" mass="18862">MDMNERIRKIRMDNGLSQDQFADKLGVSRQAVSKWESGQNTPDISNIIRICDLFGTSCDYLIRGISCDSVADPDVADEKKQTGKFNSKKYFLYTGAGLAGILIWCFVPLICGFWKGYELEHFGQAFTDSTEYIWRMPVLPISILGSLCIILAAAGFALTAFRIRKKNI</sequence>
<reference evidence="4 5" key="1">
    <citation type="submission" date="2021-10" db="EMBL/GenBank/DDBJ databases">
        <title>Anaerobic single-cell dispensing facilitates the cultivation of human gut bacteria.</title>
        <authorList>
            <person name="Afrizal A."/>
        </authorList>
    </citation>
    <scope>NUCLEOTIDE SEQUENCE [LARGE SCALE GENOMIC DNA]</scope>
    <source>
        <strain evidence="4 5">CLA-AA-H200</strain>
    </source>
</reference>
<dbReference type="SUPFAM" id="SSF47413">
    <property type="entry name" value="lambda repressor-like DNA-binding domains"/>
    <property type="match status" value="1"/>
</dbReference>
<evidence type="ECO:0000256" key="2">
    <source>
        <dbReference type="SAM" id="Phobius"/>
    </source>
</evidence>
<evidence type="ECO:0000313" key="4">
    <source>
        <dbReference type="EMBL" id="MCC2253513.1"/>
    </source>
</evidence>
<feature type="transmembrane region" description="Helical" evidence="2">
    <location>
        <begin position="137"/>
        <end position="161"/>
    </location>
</feature>
<gene>
    <name evidence="4" type="ORF">LKD70_03500</name>
</gene>
<evidence type="ECO:0000313" key="5">
    <source>
        <dbReference type="Proteomes" id="UP001198151"/>
    </source>
</evidence>
<evidence type="ECO:0000259" key="3">
    <source>
        <dbReference type="PROSITE" id="PS50943"/>
    </source>
</evidence>
<name>A0ABS8FVY6_9FIRM</name>
<keyword evidence="5" id="KW-1185">Reference proteome</keyword>
<dbReference type="Proteomes" id="UP001198151">
    <property type="component" value="Unassembled WGS sequence"/>
</dbReference>
<comment type="caution">
    <text evidence="4">The sequence shown here is derived from an EMBL/GenBank/DDBJ whole genome shotgun (WGS) entry which is preliminary data.</text>
</comment>
<dbReference type="EMBL" id="JAJEQX010000004">
    <property type="protein sequence ID" value="MCC2253513.1"/>
    <property type="molecule type" value="Genomic_DNA"/>
</dbReference>
<keyword evidence="2" id="KW-1133">Transmembrane helix</keyword>
<feature type="transmembrane region" description="Helical" evidence="2">
    <location>
        <begin position="90"/>
        <end position="117"/>
    </location>
</feature>
<keyword evidence="1" id="KW-0238">DNA-binding</keyword>
<accession>A0ABS8FVY6</accession>
<dbReference type="CDD" id="cd00093">
    <property type="entry name" value="HTH_XRE"/>
    <property type="match status" value="1"/>
</dbReference>
<dbReference type="InterPro" id="IPR001387">
    <property type="entry name" value="Cro/C1-type_HTH"/>
</dbReference>
<proteinExistence type="predicted"/>
<dbReference type="PROSITE" id="PS50943">
    <property type="entry name" value="HTH_CROC1"/>
    <property type="match status" value="1"/>
</dbReference>
<keyword evidence="2" id="KW-0812">Transmembrane</keyword>
<dbReference type="PANTHER" id="PTHR46558:SF4">
    <property type="entry name" value="DNA-BIDING PHAGE PROTEIN"/>
    <property type="match status" value="1"/>
</dbReference>
<keyword evidence="2" id="KW-0472">Membrane</keyword>
<dbReference type="RefSeq" id="WP_227706665.1">
    <property type="nucleotide sequence ID" value="NZ_JAJEQX010000004.1"/>
</dbReference>
<protein>
    <submittedName>
        <fullName evidence="4">Helix-turn-helix domain-containing protein</fullName>
    </submittedName>
</protein>
<dbReference type="Pfam" id="PF01381">
    <property type="entry name" value="HTH_3"/>
    <property type="match status" value="1"/>
</dbReference>